<evidence type="ECO:0000256" key="2">
    <source>
        <dbReference type="ARBA" id="ARBA00022695"/>
    </source>
</evidence>
<dbReference type="SUPFAM" id="SSF52374">
    <property type="entry name" value="Nucleotidylyl transferase"/>
    <property type="match status" value="1"/>
</dbReference>
<dbReference type="AlphaFoldDB" id="A0A0E2H6U8"/>
<dbReference type="HOGENOM" id="CLU_034585_2_2_9"/>
<keyword evidence="2 4" id="KW-0548">Nucleotidyltransferase</keyword>
<dbReference type="InterPro" id="IPR014729">
    <property type="entry name" value="Rossmann-like_a/b/a_fold"/>
</dbReference>
<dbReference type="Gene3D" id="3.40.50.620">
    <property type="entry name" value="HUPs"/>
    <property type="match status" value="1"/>
</dbReference>
<name>A0A0E2H6U8_9FIRM</name>
<feature type="domain" description="Cytidyltransferase-like" evidence="3">
    <location>
        <begin position="18"/>
        <end position="145"/>
    </location>
</feature>
<accession>A0A0E2H6U8</accession>
<dbReference type="InterPro" id="IPR004821">
    <property type="entry name" value="Cyt_trans-like"/>
</dbReference>
<dbReference type="GO" id="GO:0016779">
    <property type="term" value="F:nucleotidyltransferase activity"/>
    <property type="evidence" value="ECO:0007669"/>
    <property type="project" value="UniProtKB-KW"/>
</dbReference>
<dbReference type="Proteomes" id="UP000013085">
    <property type="component" value="Unassembled WGS sequence"/>
</dbReference>
<organism evidence="4 5">
    <name type="scientific">[Clostridium] clostridioforme 90A8</name>
    <dbReference type="NCBI Taxonomy" id="999408"/>
    <lineage>
        <taxon>Bacteria</taxon>
        <taxon>Bacillati</taxon>
        <taxon>Bacillota</taxon>
        <taxon>Clostridia</taxon>
        <taxon>Lachnospirales</taxon>
        <taxon>Lachnospiraceae</taxon>
        <taxon>Enterocloster</taxon>
    </lineage>
</organism>
<dbReference type="NCBIfam" id="TIGR00125">
    <property type="entry name" value="cyt_tran_rel"/>
    <property type="match status" value="1"/>
</dbReference>
<evidence type="ECO:0000313" key="5">
    <source>
        <dbReference type="Proteomes" id="UP000013085"/>
    </source>
</evidence>
<dbReference type="InterPro" id="IPR050385">
    <property type="entry name" value="Archaeal_FAD_synthase"/>
</dbReference>
<comment type="caution">
    <text evidence="4">The sequence shown here is derived from an EMBL/GenBank/DDBJ whole genome shotgun (WGS) entry which is preliminary data.</text>
</comment>
<dbReference type="Pfam" id="PF01467">
    <property type="entry name" value="CTP_transf_like"/>
    <property type="match status" value="1"/>
</dbReference>
<gene>
    <name evidence="4" type="ORF">HMPREF1090_04151</name>
</gene>
<dbReference type="PANTHER" id="PTHR43793:SF1">
    <property type="entry name" value="FAD SYNTHASE"/>
    <property type="match status" value="1"/>
</dbReference>
<sequence length="150" mass="17464">MQSNKKEDSYLCKYKVGYTTGTFDLFHVGHLNLLERAKQQCEYLVVGVSTDALVAEYKGRAPIIPFEDRIRIVAALKCVDGVIPQESMDKIIVWNKIHFNVLFHGDDWKNTPLYNETERQLQEKGVDCIYFPYTKSISSRDIRERIERKS</sequence>
<dbReference type="PANTHER" id="PTHR43793">
    <property type="entry name" value="FAD SYNTHASE"/>
    <property type="match status" value="1"/>
</dbReference>
<dbReference type="RefSeq" id="WP_002587319.1">
    <property type="nucleotide sequence ID" value="NZ_KB850982.1"/>
</dbReference>
<evidence type="ECO:0000259" key="3">
    <source>
        <dbReference type="Pfam" id="PF01467"/>
    </source>
</evidence>
<reference evidence="4 5" key="1">
    <citation type="submission" date="2013-01" db="EMBL/GenBank/DDBJ databases">
        <title>The Genome Sequence of Clostridium clostridioforme 90A8.</title>
        <authorList>
            <consortium name="The Broad Institute Genome Sequencing Platform"/>
            <person name="Earl A."/>
            <person name="Ward D."/>
            <person name="Feldgarden M."/>
            <person name="Gevers D."/>
            <person name="Courvalin P."/>
            <person name="Lambert T."/>
            <person name="Walker B."/>
            <person name="Young S.K."/>
            <person name="Zeng Q."/>
            <person name="Gargeya S."/>
            <person name="Fitzgerald M."/>
            <person name="Haas B."/>
            <person name="Abouelleil A."/>
            <person name="Alvarado L."/>
            <person name="Arachchi H.M."/>
            <person name="Berlin A.M."/>
            <person name="Chapman S.B."/>
            <person name="Dewar J."/>
            <person name="Goldberg J."/>
            <person name="Griggs A."/>
            <person name="Gujja S."/>
            <person name="Hansen M."/>
            <person name="Howarth C."/>
            <person name="Imamovic A."/>
            <person name="Larimer J."/>
            <person name="McCowan C."/>
            <person name="Murphy C."/>
            <person name="Neiman D."/>
            <person name="Pearson M."/>
            <person name="Priest M."/>
            <person name="Roberts A."/>
            <person name="Saif S."/>
            <person name="Shea T."/>
            <person name="Sisk P."/>
            <person name="Sykes S."/>
            <person name="Wortman J."/>
            <person name="Nusbaum C."/>
            <person name="Birren B."/>
        </authorList>
    </citation>
    <scope>NUCLEOTIDE SEQUENCE [LARGE SCALE GENOMIC DNA]</scope>
    <source>
        <strain evidence="4 5">90A8</strain>
    </source>
</reference>
<evidence type="ECO:0000313" key="4">
    <source>
        <dbReference type="EMBL" id="ENZ11119.1"/>
    </source>
</evidence>
<proteinExistence type="predicted"/>
<dbReference type="PATRIC" id="fig|999408.3.peg.4449"/>
<evidence type="ECO:0000256" key="1">
    <source>
        <dbReference type="ARBA" id="ARBA00022679"/>
    </source>
</evidence>
<protein>
    <submittedName>
        <fullName evidence="4">Glycerol-3-phosphate cytidylyltransferase</fullName>
    </submittedName>
</protein>
<keyword evidence="1 4" id="KW-0808">Transferase</keyword>
<dbReference type="EMBL" id="AGYR01000044">
    <property type="protein sequence ID" value="ENZ11119.1"/>
    <property type="molecule type" value="Genomic_DNA"/>
</dbReference>